<feature type="domain" description="Beta-lactamase-related" evidence="1">
    <location>
        <begin position="219"/>
        <end position="403"/>
    </location>
</feature>
<dbReference type="GeneID" id="60683765"/>
<organism evidence="2 4">
    <name type="scientific">Agrobacterium vitis</name>
    <name type="common">Rhizobium vitis</name>
    <dbReference type="NCBI Taxonomy" id="373"/>
    <lineage>
        <taxon>Bacteria</taxon>
        <taxon>Pseudomonadati</taxon>
        <taxon>Pseudomonadota</taxon>
        <taxon>Alphaproteobacteria</taxon>
        <taxon>Hyphomicrobiales</taxon>
        <taxon>Rhizobiaceae</taxon>
        <taxon>Rhizobium/Agrobacterium group</taxon>
        <taxon>Agrobacterium</taxon>
    </lineage>
</organism>
<dbReference type="AlphaFoldDB" id="A0A368NRW2"/>
<dbReference type="PANTHER" id="PTHR43283:SF3">
    <property type="entry name" value="BETA-LACTAMASE FAMILY PROTEIN (AFU_ORTHOLOGUE AFUA_5G07500)"/>
    <property type="match status" value="1"/>
</dbReference>
<evidence type="ECO:0000313" key="3">
    <source>
        <dbReference type="EMBL" id="MVA58039.1"/>
    </source>
</evidence>
<dbReference type="InterPro" id="IPR050789">
    <property type="entry name" value="Diverse_Enzym_Activities"/>
</dbReference>
<dbReference type="RefSeq" id="WP_060718650.1">
    <property type="nucleotide sequence ID" value="NZ_CP055265.1"/>
</dbReference>
<dbReference type="Proteomes" id="UP000440716">
    <property type="component" value="Unassembled WGS sequence"/>
</dbReference>
<dbReference type="Pfam" id="PF00144">
    <property type="entry name" value="Beta-lactamase"/>
    <property type="match status" value="2"/>
</dbReference>
<dbReference type="InterPro" id="IPR012338">
    <property type="entry name" value="Beta-lactam/transpept-like"/>
</dbReference>
<keyword evidence="2" id="KW-0378">Hydrolase</keyword>
<evidence type="ECO:0000313" key="2">
    <source>
        <dbReference type="EMBL" id="KAA3529665.1"/>
    </source>
</evidence>
<protein>
    <submittedName>
        <fullName evidence="2 3">Serine hydrolase</fullName>
    </submittedName>
</protein>
<dbReference type="EMBL" id="QUSG01000003">
    <property type="protein sequence ID" value="KAA3529665.1"/>
    <property type="molecule type" value="Genomic_DNA"/>
</dbReference>
<reference evidence="2 4" key="1">
    <citation type="submission" date="2018-08" db="EMBL/GenBank/DDBJ databases">
        <title>Genome sequencing of Agrobacterium vitis strain ICMP 10754.</title>
        <authorList>
            <person name="Visnovsky S.B."/>
            <person name="Pitman A.R."/>
        </authorList>
    </citation>
    <scope>NUCLEOTIDE SEQUENCE [LARGE SCALE GENOMIC DNA]</scope>
    <source>
        <strain evidence="2 4">ICMP 10754</strain>
    </source>
</reference>
<evidence type="ECO:0000313" key="4">
    <source>
        <dbReference type="Proteomes" id="UP000436911"/>
    </source>
</evidence>
<dbReference type="EMBL" id="WPHU01000007">
    <property type="protein sequence ID" value="MVA58039.1"/>
    <property type="molecule type" value="Genomic_DNA"/>
</dbReference>
<gene>
    <name evidence="2" type="ORF">DXT89_08090</name>
    <name evidence="3" type="ORF">GOZ88_18190</name>
</gene>
<dbReference type="InterPro" id="IPR001466">
    <property type="entry name" value="Beta-lactam-related"/>
</dbReference>
<proteinExistence type="predicted"/>
<sequence>MSIIERVNRVLEEAVSSEALVGAVVIVFRHGQPLLRRAIGYADREARIPMQFDRIFRFASVTKPFVAVTALTLIDKGLLGLDDLVADHLPWFRPKTPAGTFAAITVRHLLTHTSGLTYDPALQRLPRERAINLGLLDTDLTVEENFSRHNAIPLAFAPGERWGYSISTDLLGAVVAKVHGENCAGKQDEDSGAVAPVQGTTSRTPFAQYFGSIEGRNLLETAVVEHVCEPMRLKDARFHVTDMARLAVPYRDGEQRAERMEERWQATAPSGGEGPAFSPSRIFNPRAFQSGGGGMAGTALDVLTLLETIRTGGGGLMSPELAQMCLSNQIGDLPMGLPGKRFSFLGAVITDSAAAATALPPGAVQWGGVYGNTWFIVPEAGLTVVSLSNTALEGCDGAYVERLRAAVCVAA</sequence>
<dbReference type="OrthoDB" id="9808046at2"/>
<reference evidence="3 5" key="2">
    <citation type="submission" date="2019-12" db="EMBL/GenBank/DDBJ databases">
        <title>Whole-genome sequencing of Allorhizobium vitis.</title>
        <authorList>
            <person name="Gan H.M."/>
            <person name="Szegedi E."/>
            <person name="Burr T."/>
            <person name="Savka M.A."/>
        </authorList>
    </citation>
    <scope>NUCLEOTIDE SEQUENCE [LARGE SCALE GENOMIC DNA]</scope>
    <source>
        <strain evidence="3 5">CG415</strain>
    </source>
</reference>
<dbReference type="PANTHER" id="PTHR43283">
    <property type="entry name" value="BETA-LACTAMASE-RELATED"/>
    <property type="match status" value="1"/>
</dbReference>
<evidence type="ECO:0000313" key="5">
    <source>
        <dbReference type="Proteomes" id="UP000440716"/>
    </source>
</evidence>
<evidence type="ECO:0000259" key="1">
    <source>
        <dbReference type="Pfam" id="PF00144"/>
    </source>
</evidence>
<comment type="caution">
    <text evidence="2">The sequence shown here is derived from an EMBL/GenBank/DDBJ whole genome shotgun (WGS) entry which is preliminary data.</text>
</comment>
<feature type="domain" description="Beta-lactamase-related" evidence="1">
    <location>
        <begin position="7"/>
        <end position="180"/>
    </location>
</feature>
<dbReference type="SUPFAM" id="SSF56601">
    <property type="entry name" value="beta-lactamase/transpeptidase-like"/>
    <property type="match status" value="1"/>
</dbReference>
<dbReference type="GO" id="GO:0016787">
    <property type="term" value="F:hydrolase activity"/>
    <property type="evidence" value="ECO:0007669"/>
    <property type="project" value="UniProtKB-KW"/>
</dbReference>
<dbReference type="Proteomes" id="UP000436911">
    <property type="component" value="Unassembled WGS sequence"/>
</dbReference>
<name>A0A368NRW2_AGRVI</name>
<accession>A0A368NRW2</accession>
<dbReference type="Gene3D" id="3.40.710.10">
    <property type="entry name" value="DD-peptidase/beta-lactamase superfamily"/>
    <property type="match status" value="2"/>
</dbReference>